<name>A0A075GP15_9EURY</name>
<dbReference type="SUPFAM" id="SSF52540">
    <property type="entry name" value="P-loop containing nucleoside triphosphate hydrolases"/>
    <property type="match status" value="1"/>
</dbReference>
<dbReference type="InterPro" id="IPR027417">
    <property type="entry name" value="P-loop_NTPase"/>
</dbReference>
<dbReference type="InterPro" id="IPR050678">
    <property type="entry name" value="DNA_Partitioning_ATPase"/>
</dbReference>
<dbReference type="EMBL" id="KF900744">
    <property type="protein sequence ID" value="AIF05579.1"/>
    <property type="molecule type" value="Genomic_DNA"/>
</dbReference>
<dbReference type="PANTHER" id="PTHR13696:SF52">
    <property type="entry name" value="PARA FAMILY PROTEIN CT_582"/>
    <property type="match status" value="1"/>
</dbReference>
<sequence>MSGPVVIAVVNHKGGCAKTTTAVNIAAALAVGNEEMGIAARRVLLVDLDPKGNVATTFGIDKKSLGPTMNELFKGGVDGSPITLNECLLGPEVLTGAMRESWKLHNPERKRGPPKGISIDNLWLLPADLDLSGVEIDLATRIGRENRLKLALQESVGHFDVVIVDTPASLGLLTINALAAANWVLIPIQAEFYALEGMGQLMNAVRDVQKAINPNLRLFGIALTMVQTNSNLGETVAERARKHFGDRVFETAIQRSVAIAEAPLEGAPIVIAKKPNKSNPGSKAYWELAKEADARIAKILGV</sequence>
<organism evidence="2">
    <name type="scientific">uncultured marine group II/III euryarchaeote KM3_185_F04</name>
    <dbReference type="NCBI Taxonomy" id="1457949"/>
    <lineage>
        <taxon>Archaea</taxon>
        <taxon>Methanobacteriati</taxon>
        <taxon>Methanobacteriota</taxon>
        <taxon>environmental samples</taxon>
    </lineage>
</organism>
<dbReference type="AlphaFoldDB" id="A0A075GP15"/>
<dbReference type="Gene3D" id="3.40.50.300">
    <property type="entry name" value="P-loop containing nucleotide triphosphate hydrolases"/>
    <property type="match status" value="1"/>
</dbReference>
<proteinExistence type="predicted"/>
<gene>
    <name evidence="2" type="primary">parA</name>
    <name evidence="2" type="synonym">soj</name>
</gene>
<evidence type="ECO:0000259" key="1">
    <source>
        <dbReference type="Pfam" id="PF13614"/>
    </source>
</evidence>
<dbReference type="CDD" id="cd02042">
    <property type="entry name" value="ParAB_family"/>
    <property type="match status" value="1"/>
</dbReference>
<dbReference type="InterPro" id="IPR025669">
    <property type="entry name" value="AAA_dom"/>
</dbReference>
<evidence type="ECO:0000313" key="2">
    <source>
        <dbReference type="EMBL" id="AIF05579.1"/>
    </source>
</evidence>
<protein>
    <submittedName>
        <fullName evidence="2">Sporulation initiation inhibitor protein (ParA, soj)</fullName>
    </submittedName>
</protein>
<dbReference type="Pfam" id="PF13614">
    <property type="entry name" value="AAA_31"/>
    <property type="match status" value="1"/>
</dbReference>
<reference evidence="2" key="1">
    <citation type="journal article" date="2014" name="Genome Biol. Evol.">
        <title>Pangenome evidence for extensive interdomain horizontal transfer affecting lineage core and shell genes in uncultured planktonic thaumarchaeota and euryarchaeota.</title>
        <authorList>
            <person name="Deschamps P."/>
            <person name="Zivanovic Y."/>
            <person name="Moreira D."/>
            <person name="Rodriguez-Valera F."/>
            <person name="Lopez-Garcia P."/>
        </authorList>
    </citation>
    <scope>NUCLEOTIDE SEQUENCE</scope>
</reference>
<dbReference type="PANTHER" id="PTHR13696">
    <property type="entry name" value="P-LOOP CONTAINING NUCLEOSIDE TRIPHOSPHATE HYDROLASE"/>
    <property type="match status" value="1"/>
</dbReference>
<accession>A0A075GP15</accession>
<feature type="domain" description="AAA" evidence="1">
    <location>
        <begin position="6"/>
        <end position="217"/>
    </location>
</feature>